<evidence type="ECO:0000313" key="3">
    <source>
        <dbReference type="EMBL" id="JAP52343.1"/>
    </source>
</evidence>
<dbReference type="Pfam" id="PF02170">
    <property type="entry name" value="PAZ"/>
    <property type="match status" value="1"/>
</dbReference>
<feature type="region of interest" description="Disordered" evidence="1">
    <location>
        <begin position="119"/>
        <end position="208"/>
    </location>
</feature>
<feature type="region of interest" description="Disordered" evidence="1">
    <location>
        <begin position="387"/>
        <end position="479"/>
    </location>
</feature>
<proteinExistence type="predicted"/>
<feature type="compositionally biased region" description="Polar residues" evidence="1">
    <location>
        <begin position="130"/>
        <end position="145"/>
    </location>
</feature>
<dbReference type="PROSITE" id="PS50821">
    <property type="entry name" value="PAZ"/>
    <property type="match status" value="1"/>
</dbReference>
<feature type="compositionally biased region" description="Basic and acidic residues" evidence="1">
    <location>
        <begin position="446"/>
        <end position="465"/>
    </location>
</feature>
<evidence type="ECO:0000256" key="1">
    <source>
        <dbReference type="SAM" id="MobiDB-lite"/>
    </source>
</evidence>
<feature type="non-terminal residue" evidence="3">
    <location>
        <position position="956"/>
    </location>
</feature>
<feature type="compositionally biased region" description="Polar residues" evidence="1">
    <location>
        <begin position="300"/>
        <end position="311"/>
    </location>
</feature>
<dbReference type="PANTHER" id="PTHR22891">
    <property type="entry name" value="EUKARYOTIC TRANSLATION INITIATION FACTOR 2C"/>
    <property type="match status" value="1"/>
</dbReference>
<reference evidence="3" key="1">
    <citation type="submission" date="2016-01" db="EMBL/GenBank/DDBJ databases">
        <title>Reference transcriptome for the parasite Schistocephalus solidus: insights into the molecular evolution of parasitism.</title>
        <authorList>
            <person name="Hebert F.O."/>
            <person name="Grambauer S."/>
            <person name="Barber I."/>
            <person name="Landry C.R."/>
            <person name="Aubin-Horth N."/>
        </authorList>
    </citation>
    <scope>NUCLEOTIDE SEQUENCE</scope>
</reference>
<protein>
    <submittedName>
        <fullName evidence="3">Protein argonaute-3</fullName>
    </submittedName>
</protein>
<dbReference type="AlphaFoldDB" id="A0A0X3PKG3"/>
<dbReference type="Gene3D" id="2.170.260.10">
    <property type="entry name" value="paz domain"/>
    <property type="match status" value="1"/>
</dbReference>
<gene>
    <name evidence="3" type="primary">AGO3</name>
    <name evidence="3" type="ORF">TR117249</name>
</gene>
<dbReference type="Pfam" id="PF08699">
    <property type="entry name" value="ArgoL1"/>
    <property type="match status" value="1"/>
</dbReference>
<dbReference type="EMBL" id="GEEE01010882">
    <property type="protein sequence ID" value="JAP52343.1"/>
    <property type="molecule type" value="Transcribed_RNA"/>
</dbReference>
<evidence type="ECO:0000259" key="2">
    <source>
        <dbReference type="PROSITE" id="PS50821"/>
    </source>
</evidence>
<dbReference type="InterPro" id="IPR014811">
    <property type="entry name" value="ArgoL1"/>
</dbReference>
<dbReference type="InterPro" id="IPR036085">
    <property type="entry name" value="PAZ_dom_sf"/>
</dbReference>
<dbReference type="SUPFAM" id="SSF101690">
    <property type="entry name" value="PAZ domain"/>
    <property type="match status" value="1"/>
</dbReference>
<dbReference type="GO" id="GO:0003723">
    <property type="term" value="F:RNA binding"/>
    <property type="evidence" value="ECO:0007669"/>
    <property type="project" value="InterPro"/>
</dbReference>
<dbReference type="CDD" id="cd02846">
    <property type="entry name" value="PAZ_argonaute_like"/>
    <property type="match status" value="1"/>
</dbReference>
<organism evidence="3">
    <name type="scientific">Schistocephalus solidus</name>
    <name type="common">Tapeworm</name>
    <dbReference type="NCBI Taxonomy" id="70667"/>
    <lineage>
        <taxon>Eukaryota</taxon>
        <taxon>Metazoa</taxon>
        <taxon>Spiralia</taxon>
        <taxon>Lophotrochozoa</taxon>
        <taxon>Platyhelminthes</taxon>
        <taxon>Cestoda</taxon>
        <taxon>Eucestoda</taxon>
        <taxon>Diphyllobothriidea</taxon>
        <taxon>Diphyllobothriidae</taxon>
        <taxon>Schistocephalus</taxon>
    </lineage>
</organism>
<feature type="compositionally biased region" description="Polar residues" evidence="1">
    <location>
        <begin position="468"/>
        <end position="479"/>
    </location>
</feature>
<accession>A0A0X3PKG3</accession>
<feature type="domain" description="PAZ" evidence="2">
    <location>
        <begin position="726"/>
        <end position="835"/>
    </location>
</feature>
<name>A0A0X3PKG3_SCHSO</name>
<sequence length="956" mass="107126">MFCSPGCSEEPQVNNLMRYSKYVWKFASTILKIALRIGRLLCRGILAFVFTIKQDLGEQESSVQQPGCEQMNLNDAENTIKSESTLTTEACKVEKEFEEIVNEEKDGLSATGGDIQNISKKKKKIKNKVTDQTAQKPTVSKNSEQMPAKQENTKAENVKKKNVGNTIGAKTEGVSKSEIPQKAACENNKKEQKKQRKTAQNSEEKAAVPVKTIGKKPTVVTTGKQNDTKGSCKTNDEQPAIRTPEIDSEHESAIEGEQKETRRITELEEVVNSSDALWNDASIVGAGRKKKQKLRKAAQITSNMSEASETSAFPPLNERPTPAMTCSCPAKDSIPALMDIPITSAWGDLSCAGFMKQKNWSAQNTTSIQMLTNRDPISAWGEQPALTTATQSTERDRNPILTEANPWARGSSLKGSVFESQGEREDIAVSNSPTPEEAAELTFQEVGRKWKQKESKQQKEAEKSQLKTSSRVSPASSLGSMEGVLVPKKSFKKQVTLEGNGPALAVGKPLPKRPDRGGRIGNAITVHVNCWEARIADMTVYMYDIEALKLFKIVDGKKIEMKFEKPKVLREFLRPVIDRFPSDTFYDGGRIVYSLRLLKDVGTAGLIREESVQDPTNQDELFVKYTIKRVGEVSSGALANYVANPNACTFNIPQDSINMLDCAIKWINRTNFLNFGRTASFCPQPLQQVKSKLFVIHRGFFASLRPQWKVRLNIDMVHKAFFPSGNLADILHNKYGDNMFSPATWRAMSRDIELLRVEASHYKNDQGKAYSRRFTVYGLSQNAADSEMIENMNVSISDYFAERYSIELQYPKLPCVRIKPKLNEYLPMELLYVLPYQLPRADKADIASEIIRCSSVRPQDRFLELEHFVKDFVRKQHRLARDLHLEVNAVKPTDVPARVLPQPHALFQGQTTVLGRGKWNPGPFYRPVGSPTLKWAILSVPPDKLAQADSRMLQEE</sequence>
<feature type="region of interest" description="Disordered" evidence="1">
    <location>
        <begin position="300"/>
        <end position="320"/>
    </location>
</feature>
<dbReference type="InterPro" id="IPR003100">
    <property type="entry name" value="PAZ_dom"/>
</dbReference>